<comment type="caution">
    <text evidence="3">The sequence shown here is derived from an EMBL/GenBank/DDBJ whole genome shotgun (WGS) entry which is preliminary data.</text>
</comment>
<evidence type="ECO:0000313" key="3">
    <source>
        <dbReference type="EMBL" id="PSM39083.1"/>
    </source>
</evidence>
<evidence type="ECO:0000256" key="1">
    <source>
        <dbReference type="SAM" id="MobiDB-lite"/>
    </source>
</evidence>
<dbReference type="OrthoDB" id="3626437at2"/>
<evidence type="ECO:0000313" key="4">
    <source>
        <dbReference type="Proteomes" id="UP000240429"/>
    </source>
</evidence>
<protein>
    <submittedName>
        <fullName evidence="3">XRE family transcriptional regulator</fullName>
    </submittedName>
</protein>
<accession>A0A2P8PYL1</accession>
<keyword evidence="4" id="KW-1185">Reference proteome</keyword>
<dbReference type="Proteomes" id="UP000240429">
    <property type="component" value="Unassembled WGS sequence"/>
</dbReference>
<gene>
    <name evidence="3" type="ORF">C6Y14_34325</name>
</gene>
<dbReference type="Pfam" id="PF13443">
    <property type="entry name" value="HTH_26"/>
    <property type="match status" value="1"/>
</dbReference>
<feature type="domain" description="HTH cro/C1-type" evidence="2">
    <location>
        <begin position="6"/>
        <end position="73"/>
    </location>
</feature>
<dbReference type="Gene3D" id="1.10.260.40">
    <property type="entry name" value="lambda repressor-like DNA-binding domains"/>
    <property type="match status" value="1"/>
</dbReference>
<organism evidence="3 4">
    <name type="scientific">Streptomyces dioscori</name>
    <dbReference type="NCBI Taxonomy" id="2109333"/>
    <lineage>
        <taxon>Bacteria</taxon>
        <taxon>Bacillati</taxon>
        <taxon>Actinomycetota</taxon>
        <taxon>Actinomycetes</taxon>
        <taxon>Kitasatosporales</taxon>
        <taxon>Streptomycetaceae</taxon>
        <taxon>Streptomyces</taxon>
        <taxon>Streptomyces aurantiacus group</taxon>
    </lineage>
</organism>
<dbReference type="SUPFAM" id="SSF47413">
    <property type="entry name" value="lambda repressor-like DNA-binding domains"/>
    <property type="match status" value="1"/>
</dbReference>
<sequence>MKIRWRLRMAAAQREVWTGTQLQRLLAERAGLQMSSASVSALFTKEPSQVKMSTLIALCTALECTPNDLFEVDTTPVEHPATPPRPVADLPKAASARGRSMPPL</sequence>
<evidence type="ECO:0000259" key="2">
    <source>
        <dbReference type="Pfam" id="PF13443"/>
    </source>
</evidence>
<dbReference type="InterPro" id="IPR010982">
    <property type="entry name" value="Lambda_DNA-bd_dom_sf"/>
</dbReference>
<dbReference type="RefSeq" id="WP_107020779.1">
    <property type="nucleotide sequence ID" value="NZ_KZ679053.1"/>
</dbReference>
<dbReference type="InterPro" id="IPR001387">
    <property type="entry name" value="Cro/C1-type_HTH"/>
</dbReference>
<feature type="region of interest" description="Disordered" evidence="1">
    <location>
        <begin position="73"/>
        <end position="104"/>
    </location>
</feature>
<dbReference type="EMBL" id="PYBJ01000027">
    <property type="protein sequence ID" value="PSM39083.1"/>
    <property type="molecule type" value="Genomic_DNA"/>
</dbReference>
<dbReference type="GO" id="GO:0003677">
    <property type="term" value="F:DNA binding"/>
    <property type="evidence" value="ECO:0007669"/>
    <property type="project" value="InterPro"/>
</dbReference>
<reference evidence="3 4" key="1">
    <citation type="submission" date="2018-03" db="EMBL/GenBank/DDBJ databases">
        <title>Streptomyces dioscori sp. nov., a novel endophytic actinobacterium isolated from bulbil of Dioscorea bulbifera L.</title>
        <authorList>
            <person name="Zhikuan W."/>
        </authorList>
    </citation>
    <scope>NUCLEOTIDE SEQUENCE [LARGE SCALE GENOMIC DNA]</scope>
    <source>
        <strain evidence="3 4">A217</strain>
    </source>
</reference>
<name>A0A2P8PYL1_9ACTN</name>
<dbReference type="AlphaFoldDB" id="A0A2P8PYL1"/>
<proteinExistence type="predicted"/>